<comment type="caution">
    <text evidence="2">The sequence shown here is derived from an EMBL/GenBank/DDBJ whole genome shotgun (WGS) entry which is preliminary data.</text>
</comment>
<dbReference type="AlphaFoldDB" id="M6YVJ4"/>
<organism evidence="2 3">
    <name type="scientific">Leptospira noguchii str. 2001034031</name>
    <dbReference type="NCBI Taxonomy" id="1193053"/>
    <lineage>
        <taxon>Bacteria</taxon>
        <taxon>Pseudomonadati</taxon>
        <taxon>Spirochaetota</taxon>
        <taxon>Spirochaetia</taxon>
        <taxon>Leptospirales</taxon>
        <taxon>Leptospiraceae</taxon>
        <taxon>Leptospira</taxon>
    </lineage>
</organism>
<feature type="signal peptide" evidence="1">
    <location>
        <begin position="1"/>
        <end position="21"/>
    </location>
</feature>
<reference evidence="2 3" key="1">
    <citation type="submission" date="2013-01" db="EMBL/GenBank/DDBJ databases">
        <authorList>
            <person name="Harkins D.M."/>
            <person name="Durkin A.S."/>
            <person name="Brinkac L.M."/>
            <person name="Haft D.H."/>
            <person name="Selengut J.D."/>
            <person name="Sanka R."/>
            <person name="DePew J."/>
            <person name="Purushe J."/>
            <person name="Whelen A.C."/>
            <person name="Vinetz J.M."/>
            <person name="Sutton G.G."/>
            <person name="Nierman W.C."/>
            <person name="Fouts D.E."/>
        </authorList>
    </citation>
    <scope>NUCLEOTIDE SEQUENCE [LARGE SCALE GENOMIC DNA]</scope>
    <source>
        <strain evidence="2 3">2001034031</strain>
    </source>
</reference>
<evidence type="ECO:0000256" key="1">
    <source>
        <dbReference type="SAM" id="SignalP"/>
    </source>
</evidence>
<dbReference type="EMBL" id="AKXB02000046">
    <property type="protein sequence ID" value="EMO90398.1"/>
    <property type="molecule type" value="Genomic_DNA"/>
</dbReference>
<keyword evidence="1" id="KW-0732">Signal</keyword>
<feature type="chain" id="PRO_5004079116" evidence="1">
    <location>
        <begin position="22"/>
        <end position="280"/>
    </location>
</feature>
<dbReference type="Proteomes" id="UP000012138">
    <property type="component" value="Unassembled WGS sequence"/>
</dbReference>
<name>M6YVJ4_9LEPT</name>
<evidence type="ECO:0000313" key="2">
    <source>
        <dbReference type="EMBL" id="EMO90398.1"/>
    </source>
</evidence>
<dbReference type="RefSeq" id="WP_004444226.1">
    <property type="nucleotide sequence ID" value="NZ_AKXB02000046.1"/>
</dbReference>
<sequence>MKVQHLLFAVFCFVLSSLLFAQEDPYPVQDCIGKDGNPEIYKIKKMKEGDVLKGVWEDAITGTPGDAVAWASSFYKAPYIAKNLKPKPKDFGKLKEWAKTTCGDDNPYGIQYNELGSACFDLSKNKGIGEIVLSPITMEEKHFYLQLTFKDKGNEFPIERVFKRLSFPKKVRFYFLIPERVETGVRGGSVFKNLKLVSSQEAEIPFKAGYLKIPIQSYDKIRSQFKVDWKKVYHDKIIVATEILDIYESKGTPGEIGRTCIDEISNTLGEKYYQSDLMKP</sequence>
<gene>
    <name evidence="2" type="ORF">LEP1GSC024_1348</name>
</gene>
<proteinExistence type="predicted"/>
<accession>M6YVJ4</accession>
<protein>
    <submittedName>
        <fullName evidence="2">Uncharacterized protein</fullName>
    </submittedName>
</protein>
<evidence type="ECO:0000313" key="3">
    <source>
        <dbReference type="Proteomes" id="UP000012138"/>
    </source>
</evidence>